<name>A0A8J4QS88_9ROSI</name>
<protein>
    <submittedName>
        <fullName evidence="1">Uncharacterized protein</fullName>
    </submittedName>
</protein>
<accession>A0A8J4QS88</accession>
<evidence type="ECO:0000313" key="2">
    <source>
        <dbReference type="Proteomes" id="UP000737018"/>
    </source>
</evidence>
<dbReference type="AlphaFoldDB" id="A0A8J4QS88"/>
<gene>
    <name evidence="1" type="ORF">CMV_023972</name>
</gene>
<sequence length="152" mass="17037">MLWNELWDDSSREELLHQWNQMRRLQDESSMALPHWVTFMGVEESVILVLGECLRGSGLDTVLFSYKPFRKGVMWQCPQTGDSVLGECLRGSGLTLSGASKAPVIDLVLKQCDNSSALFVELIPTASVDLLSVRVEGCHLDEAMRTMEARFS</sequence>
<organism evidence="1 2">
    <name type="scientific">Castanea mollissima</name>
    <name type="common">Chinese chestnut</name>
    <dbReference type="NCBI Taxonomy" id="60419"/>
    <lineage>
        <taxon>Eukaryota</taxon>
        <taxon>Viridiplantae</taxon>
        <taxon>Streptophyta</taxon>
        <taxon>Embryophyta</taxon>
        <taxon>Tracheophyta</taxon>
        <taxon>Spermatophyta</taxon>
        <taxon>Magnoliopsida</taxon>
        <taxon>eudicotyledons</taxon>
        <taxon>Gunneridae</taxon>
        <taxon>Pentapetalae</taxon>
        <taxon>rosids</taxon>
        <taxon>fabids</taxon>
        <taxon>Fagales</taxon>
        <taxon>Fagaceae</taxon>
        <taxon>Castanea</taxon>
    </lineage>
</organism>
<dbReference type="Proteomes" id="UP000737018">
    <property type="component" value="Unassembled WGS sequence"/>
</dbReference>
<comment type="caution">
    <text evidence="1">The sequence shown here is derived from an EMBL/GenBank/DDBJ whole genome shotgun (WGS) entry which is preliminary data.</text>
</comment>
<keyword evidence="2" id="KW-1185">Reference proteome</keyword>
<proteinExistence type="predicted"/>
<dbReference type="OrthoDB" id="10502391at2759"/>
<reference evidence="1" key="1">
    <citation type="submission" date="2020-03" db="EMBL/GenBank/DDBJ databases">
        <title>Castanea mollissima Vanexum genome sequencing.</title>
        <authorList>
            <person name="Staton M."/>
        </authorList>
    </citation>
    <scope>NUCLEOTIDE SEQUENCE</scope>
    <source>
        <tissue evidence="1">Leaf</tissue>
    </source>
</reference>
<dbReference type="EMBL" id="JRKL02005582">
    <property type="protein sequence ID" value="KAF3950243.1"/>
    <property type="molecule type" value="Genomic_DNA"/>
</dbReference>
<evidence type="ECO:0000313" key="1">
    <source>
        <dbReference type="EMBL" id="KAF3950243.1"/>
    </source>
</evidence>